<proteinExistence type="predicted"/>
<dbReference type="PANTHER" id="PTHR45913">
    <property type="entry name" value="EPM2A-INTERACTING PROTEIN 1"/>
    <property type="match status" value="1"/>
</dbReference>
<keyword evidence="2" id="KW-1185">Reference proteome</keyword>
<dbReference type="EMBL" id="OV651818">
    <property type="protein sequence ID" value="CAH1111749.1"/>
    <property type="molecule type" value="Genomic_DNA"/>
</dbReference>
<protein>
    <submittedName>
        <fullName evidence="1">Uncharacterized protein</fullName>
    </submittedName>
</protein>
<sequence length="101" mass="11679">MIISDSVMHVQHLVAKNLSSRFHESLQFVISSGNRIRSNALNTRLFAPVVKKMMRTFINCFLLLHTEVHWLLKGSCLTRFFAFFGPLLEAKYPILKQSSIR</sequence>
<reference evidence="1" key="1">
    <citation type="submission" date="2022-01" db="EMBL/GenBank/DDBJ databases">
        <authorList>
            <person name="King R."/>
        </authorList>
    </citation>
    <scope>NUCLEOTIDE SEQUENCE</scope>
</reference>
<dbReference type="AlphaFoldDB" id="A0A9P0D0M8"/>
<accession>A0A9P0D0M8</accession>
<organism evidence="1 2">
    <name type="scientific">Psylliodes chrysocephalus</name>
    <dbReference type="NCBI Taxonomy" id="3402493"/>
    <lineage>
        <taxon>Eukaryota</taxon>
        <taxon>Metazoa</taxon>
        <taxon>Ecdysozoa</taxon>
        <taxon>Arthropoda</taxon>
        <taxon>Hexapoda</taxon>
        <taxon>Insecta</taxon>
        <taxon>Pterygota</taxon>
        <taxon>Neoptera</taxon>
        <taxon>Endopterygota</taxon>
        <taxon>Coleoptera</taxon>
        <taxon>Polyphaga</taxon>
        <taxon>Cucujiformia</taxon>
        <taxon>Chrysomeloidea</taxon>
        <taxon>Chrysomelidae</taxon>
        <taxon>Galerucinae</taxon>
        <taxon>Alticini</taxon>
        <taxon>Psylliodes</taxon>
    </lineage>
</organism>
<dbReference type="PANTHER" id="PTHR45913:SF22">
    <property type="entry name" value="SCAN BOX DOMAIN-CONTAINING PROTEIN"/>
    <property type="match status" value="1"/>
</dbReference>
<name>A0A9P0D0M8_9CUCU</name>
<evidence type="ECO:0000313" key="2">
    <source>
        <dbReference type="Proteomes" id="UP001153636"/>
    </source>
</evidence>
<gene>
    <name evidence="1" type="ORF">PSYICH_LOCUS12403</name>
</gene>
<dbReference type="Proteomes" id="UP001153636">
    <property type="component" value="Chromosome 6"/>
</dbReference>
<evidence type="ECO:0000313" key="1">
    <source>
        <dbReference type="EMBL" id="CAH1111749.1"/>
    </source>
</evidence>
<dbReference type="OrthoDB" id="10068674at2759"/>